<dbReference type="EMBL" id="CP081303">
    <property type="protein sequence ID" value="QZE13632.1"/>
    <property type="molecule type" value="Genomic_DNA"/>
</dbReference>
<name>A0AC61NNX2_9BACT</name>
<accession>A0AC61NNX2</accession>
<protein>
    <submittedName>
        <fullName evidence="1">Uncharacterized protein</fullName>
    </submittedName>
</protein>
<evidence type="ECO:0000313" key="2">
    <source>
        <dbReference type="Proteomes" id="UP000826212"/>
    </source>
</evidence>
<dbReference type="Proteomes" id="UP000826212">
    <property type="component" value="Chromosome"/>
</dbReference>
<proteinExistence type="predicted"/>
<reference evidence="1" key="1">
    <citation type="submission" date="2021-08" db="EMBL/GenBank/DDBJ databases">
        <title>Novel anaerobic bacterium isolated from sea squirt in East Sea, Republic of Korea.</title>
        <authorList>
            <person name="Nguyen T.H."/>
            <person name="Li Z."/>
            <person name="Lee Y.-J."/>
            <person name="Ko J."/>
            <person name="Kim S.-G."/>
        </authorList>
    </citation>
    <scope>NUCLEOTIDE SEQUENCE</scope>
    <source>
        <strain evidence="1">KCTC 25031</strain>
    </source>
</reference>
<evidence type="ECO:0000313" key="1">
    <source>
        <dbReference type="EMBL" id="QZE13632.1"/>
    </source>
</evidence>
<sequence length="540" mass="62265">MKKQSIFLLILLISGISTFGLQKRNGHNNKKYVNLEGQKSEAYIKGNIYQKDYLLLISLLKDSHPAFADKNTYPFNIDSLKKSGYEWAEECDSKEELWSYMQGVMTLLNDGHTTLKPEFNSNAIYPIVYFIDDNDLHIASINKEYKSFLGKQVSKINGYNIDEIFSSFKQLISSDNDIYFKSKVGSFMQLHSMWQHTPYCRADSSLQLTFKDGTNTFIKPVAKNKLNIVSQQIQNNNKTIRKNYKVPFHYTLVPEKGICYFQFNACFDQNSLRQQYLSRYPNIPERDLQAKTSRFPRFDKFLSGMFDSIRVNGIETLVIDVRDNKGGNSNLCNQLLSWLMPADEIKNISSYIRFSELWKQNYPTLASTYEDEFVKAQKSFKMGELHSGYTLPSLSKSISENKSDNNFPINSNEALIFKGKVVFIQNSNTYSSAGMLITTAMDNNIGIVIGDKSSYKPCSCGDLLSFELPNTKIKGFVSHKIFKRPNISQCNIECLVPDVLLQQTWNDFLEGKDIYWNWVLENYTDEIELYHSYLKDCNII</sequence>
<gene>
    <name evidence="1" type="ORF">K4L44_13810</name>
</gene>
<organism evidence="1 2">
    <name type="scientific">Halosquirtibacter laminarini</name>
    <dbReference type="NCBI Taxonomy" id="3374600"/>
    <lineage>
        <taxon>Bacteria</taxon>
        <taxon>Pseudomonadati</taxon>
        <taxon>Bacteroidota</taxon>
        <taxon>Bacteroidia</taxon>
        <taxon>Marinilabiliales</taxon>
        <taxon>Prolixibacteraceae</taxon>
        <taxon>Halosquirtibacter</taxon>
    </lineage>
</organism>
<keyword evidence="2" id="KW-1185">Reference proteome</keyword>